<feature type="non-terminal residue" evidence="4">
    <location>
        <position position="242"/>
    </location>
</feature>
<protein>
    <submittedName>
        <fullName evidence="4">MTMR5 protein</fullName>
    </submittedName>
</protein>
<comment type="similarity">
    <text evidence="1">Belongs to the protein-tyrosine phosphatase family. Non-receptor class myotubularin subfamily.</text>
</comment>
<name>A0A7K6DRG7_9PASS</name>
<evidence type="ECO:0000256" key="1">
    <source>
        <dbReference type="ARBA" id="ARBA00007471"/>
    </source>
</evidence>
<feature type="region of interest" description="Disordered" evidence="2">
    <location>
        <begin position="60"/>
        <end position="80"/>
    </location>
</feature>
<dbReference type="GO" id="GO:0005737">
    <property type="term" value="C:cytoplasm"/>
    <property type="evidence" value="ECO:0007669"/>
    <property type="project" value="TreeGrafter"/>
</dbReference>
<organism evidence="4 5">
    <name type="scientific">Origma solitaria</name>
    <dbReference type="NCBI Taxonomy" id="720586"/>
    <lineage>
        <taxon>Eukaryota</taxon>
        <taxon>Metazoa</taxon>
        <taxon>Chordata</taxon>
        <taxon>Craniata</taxon>
        <taxon>Vertebrata</taxon>
        <taxon>Euteleostomi</taxon>
        <taxon>Archelosauria</taxon>
        <taxon>Archosauria</taxon>
        <taxon>Dinosauria</taxon>
        <taxon>Saurischia</taxon>
        <taxon>Theropoda</taxon>
        <taxon>Coelurosauria</taxon>
        <taxon>Aves</taxon>
        <taxon>Neognathae</taxon>
        <taxon>Neoaves</taxon>
        <taxon>Telluraves</taxon>
        <taxon>Australaves</taxon>
        <taxon>Passeriformes</taxon>
        <taxon>Meliphagoidea</taxon>
        <taxon>Acanthizidae</taxon>
        <taxon>Origma</taxon>
    </lineage>
</organism>
<dbReference type="SUPFAM" id="SSF52799">
    <property type="entry name" value="(Phosphotyrosine protein) phosphatases II"/>
    <property type="match status" value="1"/>
</dbReference>
<keyword evidence="5" id="KW-1185">Reference proteome</keyword>
<accession>A0A7K6DRG7</accession>
<dbReference type="EMBL" id="VZRL01006661">
    <property type="protein sequence ID" value="NWV29396.1"/>
    <property type="molecule type" value="Genomic_DNA"/>
</dbReference>
<dbReference type="OrthoDB" id="74314at2759"/>
<dbReference type="GO" id="GO:0016020">
    <property type="term" value="C:membrane"/>
    <property type="evidence" value="ECO:0007669"/>
    <property type="project" value="TreeGrafter"/>
</dbReference>
<feature type="non-terminal residue" evidence="4">
    <location>
        <position position="1"/>
    </location>
</feature>
<dbReference type="PANTHER" id="PTHR10807">
    <property type="entry name" value="MYOTUBULARIN-RELATED"/>
    <property type="match status" value="1"/>
</dbReference>
<evidence type="ECO:0000259" key="3">
    <source>
        <dbReference type="PROSITE" id="PS51339"/>
    </source>
</evidence>
<dbReference type="Proteomes" id="UP000571324">
    <property type="component" value="Unassembled WGS sequence"/>
</dbReference>
<evidence type="ECO:0000256" key="2">
    <source>
        <dbReference type="SAM" id="MobiDB-lite"/>
    </source>
</evidence>
<dbReference type="GO" id="GO:0005085">
    <property type="term" value="F:guanyl-nucleotide exchange factor activity"/>
    <property type="evidence" value="ECO:0007669"/>
    <property type="project" value="TreeGrafter"/>
</dbReference>
<dbReference type="PROSITE" id="PS51339">
    <property type="entry name" value="PPASE_MYOTUBULARIN"/>
    <property type="match status" value="1"/>
</dbReference>
<comment type="caution">
    <text evidence="4">The sequence shown here is derived from an EMBL/GenBank/DDBJ whole genome shotgun (WGS) entry which is preliminary data.</text>
</comment>
<dbReference type="InterPro" id="IPR010569">
    <property type="entry name" value="Myotubularin-like_Pase_dom"/>
</dbReference>
<dbReference type="InterPro" id="IPR029021">
    <property type="entry name" value="Prot-tyrosine_phosphatase-like"/>
</dbReference>
<gene>
    <name evidence="4" type="primary">Sbf1_2</name>
    <name evidence="4" type="ORF">ORISOL_R11478</name>
</gene>
<dbReference type="PANTHER" id="PTHR10807:SF43">
    <property type="entry name" value="MYOTUBULARIN-RELATED PROTEIN 5"/>
    <property type="match status" value="1"/>
</dbReference>
<evidence type="ECO:0000313" key="5">
    <source>
        <dbReference type="Proteomes" id="UP000571324"/>
    </source>
</evidence>
<dbReference type="Pfam" id="PF06602">
    <property type="entry name" value="Myotub-related"/>
    <property type="match status" value="1"/>
</dbReference>
<dbReference type="AlphaFoldDB" id="A0A7K6DRG7"/>
<reference evidence="4 5" key="1">
    <citation type="submission" date="2019-09" db="EMBL/GenBank/DDBJ databases">
        <title>Bird 10,000 Genomes (B10K) Project - Family phase.</title>
        <authorList>
            <person name="Zhang G."/>
        </authorList>
    </citation>
    <scope>NUCLEOTIDE SEQUENCE [LARGE SCALE GENOMIC DNA]</scope>
    <source>
        <strain evidence="4">B10K-DU-029-52</strain>
    </source>
</reference>
<dbReference type="InterPro" id="IPR030564">
    <property type="entry name" value="Myotubularin"/>
</dbReference>
<sequence>SYPGLLIVPQSIQDNTIQRISRCYRQSRFPVVCWRNSRTKAVLLRSGGLHGKGVVGLFKSPNAPTPGERPRPECSAGAADSTSLEQEKYLQAVINSMPHYSDAGGRNTLSGFTSAHMSSAGKWGSIRASGRMSSYALNVEIGSRLAGKDLLGTQHNGTPAEPSFLRQHRASLYIIGDKSQLKGVKPDPLQHWEVVPIEVFDVRQVKASFKKLMKACVPGCPSSDPSVAYLRSLEESEWLSQV</sequence>
<proteinExistence type="inferred from homology"/>
<evidence type="ECO:0000313" key="4">
    <source>
        <dbReference type="EMBL" id="NWV29396.1"/>
    </source>
</evidence>
<feature type="domain" description="Myotubularin phosphatase" evidence="3">
    <location>
        <begin position="1"/>
        <end position="242"/>
    </location>
</feature>